<evidence type="ECO:0000313" key="3">
    <source>
        <dbReference type="EMBL" id="VFK29916.1"/>
    </source>
</evidence>
<evidence type="ECO:0000313" key="4">
    <source>
        <dbReference type="EMBL" id="VFK74995.1"/>
    </source>
</evidence>
<dbReference type="InterPro" id="IPR021139">
    <property type="entry name" value="NYN"/>
</dbReference>
<dbReference type="InterPro" id="IPR012340">
    <property type="entry name" value="NA-bd_OB-fold"/>
</dbReference>
<organism evidence="3">
    <name type="scientific">Candidatus Kentrum sp. MB</name>
    <dbReference type="NCBI Taxonomy" id="2138164"/>
    <lineage>
        <taxon>Bacteria</taxon>
        <taxon>Pseudomonadati</taxon>
        <taxon>Pseudomonadota</taxon>
        <taxon>Gammaproteobacteria</taxon>
        <taxon>Candidatus Kentrum</taxon>
    </lineage>
</organism>
<dbReference type="InterPro" id="IPR047140">
    <property type="entry name" value="LabA"/>
</dbReference>
<reference evidence="3" key="1">
    <citation type="submission" date="2019-02" db="EMBL/GenBank/DDBJ databases">
        <authorList>
            <person name="Gruber-Vodicka R. H."/>
            <person name="Seah K. B. B."/>
        </authorList>
    </citation>
    <scope>NUCLEOTIDE SEQUENCE</scope>
    <source>
        <strain evidence="2">BECK_BZ197</strain>
        <strain evidence="4">BECK_BZ198</strain>
        <strain evidence="3">BECK_BZ199</strain>
    </source>
</reference>
<dbReference type="Pfam" id="PF01936">
    <property type="entry name" value="NYN"/>
    <property type="match status" value="1"/>
</dbReference>
<dbReference type="AlphaFoldDB" id="A0A450XKX0"/>
<dbReference type="EMBL" id="CAADGH010000013">
    <property type="protein sequence ID" value="VFK74995.1"/>
    <property type="molecule type" value="Genomic_DNA"/>
</dbReference>
<proteinExistence type="predicted"/>
<accession>A0A450XKX0</accession>
<name>A0A450XKX0_9GAMM</name>
<feature type="domain" description="NYN" evidence="1">
    <location>
        <begin position="30"/>
        <end position="185"/>
    </location>
</feature>
<dbReference type="CDD" id="cd10911">
    <property type="entry name" value="PIN_LabA"/>
    <property type="match status" value="1"/>
</dbReference>
<sequence length="301" mass="34354">MGRNRRFLASGLYCYFIKVFGDIVLSSSLRVGVFVDAENIRLNGGYQLRYDILRRFAARDGGTLLRLNTYIAFDGERGKSDPEYAKRSYAYQQMVRDFGWKIIVKHVRKYTDDEGNVTTKANADLDLAVDAMLQSEHLDHILLVTGDGDFLQVVNAIQNRGSRVDLLGFRNVSRELQRQVDGFYSGYLIPDMLPFSYEPKNEWGAVGSCVRGICSKWFPDKGFGFLRYIDHIDSNLWVTDTRDPTSPYRSIFCHANELADGLTGENIFNRDTLLEFYIKDSHQKEDGISASNVRPLYTSGR</sequence>
<dbReference type="PANTHER" id="PTHR35458">
    <property type="entry name" value="SLR0755 PROTEIN"/>
    <property type="match status" value="1"/>
</dbReference>
<dbReference type="PANTHER" id="PTHR35458:SF8">
    <property type="entry name" value="SLR0650 PROTEIN"/>
    <property type="match status" value="1"/>
</dbReference>
<dbReference type="EMBL" id="CAADFO010000011">
    <property type="protein sequence ID" value="VFK25156.1"/>
    <property type="molecule type" value="Genomic_DNA"/>
</dbReference>
<protein>
    <submittedName>
        <fullName evidence="3">Uncharacterized conserved protein, LabA/DUF88 family</fullName>
    </submittedName>
</protein>
<dbReference type="EMBL" id="CAADFQ010000012">
    <property type="protein sequence ID" value="VFK29916.1"/>
    <property type="molecule type" value="Genomic_DNA"/>
</dbReference>
<dbReference type="Gene3D" id="3.40.50.1010">
    <property type="entry name" value="5'-nuclease"/>
    <property type="match status" value="1"/>
</dbReference>
<gene>
    <name evidence="2" type="ORF">BECKMB1821G_GA0114241_101163</name>
    <name evidence="4" type="ORF">BECKMB1821H_GA0114242_101353</name>
    <name evidence="3" type="ORF">BECKMB1821I_GA0114274_101253</name>
</gene>
<evidence type="ECO:0000313" key="2">
    <source>
        <dbReference type="EMBL" id="VFK25156.1"/>
    </source>
</evidence>
<dbReference type="GO" id="GO:0004540">
    <property type="term" value="F:RNA nuclease activity"/>
    <property type="evidence" value="ECO:0007669"/>
    <property type="project" value="InterPro"/>
</dbReference>
<dbReference type="Gene3D" id="2.40.50.140">
    <property type="entry name" value="Nucleic acid-binding proteins"/>
    <property type="match status" value="1"/>
</dbReference>
<evidence type="ECO:0000259" key="1">
    <source>
        <dbReference type="Pfam" id="PF01936"/>
    </source>
</evidence>